<evidence type="ECO:0000256" key="6">
    <source>
        <dbReference type="PROSITE-ProRule" id="PRU00175"/>
    </source>
</evidence>
<dbReference type="FunFam" id="1.10.1170.10:FF:000003">
    <property type="entry name" value="E3 ubiquitin-protein ligase XIAP"/>
    <property type="match status" value="1"/>
</dbReference>
<dbReference type="Proteomes" id="UP000596742">
    <property type="component" value="Unassembled WGS sequence"/>
</dbReference>
<dbReference type="InterPro" id="IPR013083">
    <property type="entry name" value="Znf_RING/FYVE/PHD"/>
</dbReference>
<dbReference type="AlphaFoldDB" id="A0A8B6EGZ5"/>
<comment type="caution">
    <text evidence="9">The sequence shown here is derived from an EMBL/GenBank/DDBJ whole genome shotgun (WGS) entry which is preliminary data.</text>
</comment>
<name>A0A8B6EGZ5_MYTGA</name>
<protein>
    <recommendedName>
        <fullName evidence="8">RING-type domain-containing protein</fullName>
    </recommendedName>
</protein>
<dbReference type="EMBL" id="UYJE01005096">
    <property type="protein sequence ID" value="VDI33820.1"/>
    <property type="molecule type" value="Genomic_DNA"/>
</dbReference>
<sequence>MVTMASSNILSENLLRYSTYSNFPGSCPIFASRLSSAGFSYEGKGDIVTCSACGLKEGKWNGIEAPLLVHARKSPSCPLIQSLSKTDSYDDMKSGSKCSEDVEQFEAPTSDKCDKSANPGNFLLKLEPKPSTKDLSTKNEETNHQHNTESMSAFSSGYGSYDRIDGLDSNSSTESGNFVHMSPSPNSLPSSSSMIPYTNPRYPNNTIMSERLKTFNNWPSHYPQSSENLAKAGFFYTGINDLVRCYHCGGGLTSWEAEDNAWVEHAHWFPQCTYLRQNKGDEFIQLVQSMVGELTEESNHQQENTGDALGVGATCSNYNTHETETDIEGLISVRSVKEMGYTMEIIRPAYKEAVHQHKTTAISAVQLMEKVLEIEEHSSNTTQAQPIEGASASISTTEIPNQSIQNPETASEVSKPVPTSAENQIPCVQYETTTGECNGSTSGDVNNKDLLLCKVCLEEDVSIVFLPCGHLATCGQCAPAMKRCPISWATPARKEASQLLKTIYRRFGYSTQNRGDVIDWSVKDNGLVEHERMI</sequence>
<dbReference type="GO" id="GO:0005737">
    <property type="term" value="C:cytoplasm"/>
    <property type="evidence" value="ECO:0007669"/>
    <property type="project" value="TreeGrafter"/>
</dbReference>
<evidence type="ECO:0000256" key="3">
    <source>
        <dbReference type="ARBA" id="ARBA00022723"/>
    </source>
</evidence>
<dbReference type="CDD" id="cd00022">
    <property type="entry name" value="BIR"/>
    <property type="match status" value="2"/>
</dbReference>
<gene>
    <name evidence="9" type="ORF">MGAL_10B084521</name>
</gene>
<dbReference type="FunFam" id="1.10.1170.10:FF:000002">
    <property type="entry name" value="Baculoviral IAP repeat containing 7"/>
    <property type="match status" value="1"/>
</dbReference>
<organism evidence="9 10">
    <name type="scientific">Mytilus galloprovincialis</name>
    <name type="common">Mediterranean mussel</name>
    <dbReference type="NCBI Taxonomy" id="29158"/>
    <lineage>
        <taxon>Eukaryota</taxon>
        <taxon>Metazoa</taxon>
        <taxon>Spiralia</taxon>
        <taxon>Lophotrochozoa</taxon>
        <taxon>Mollusca</taxon>
        <taxon>Bivalvia</taxon>
        <taxon>Autobranchia</taxon>
        <taxon>Pteriomorphia</taxon>
        <taxon>Mytilida</taxon>
        <taxon>Mytiloidea</taxon>
        <taxon>Mytilidae</taxon>
        <taxon>Mytilinae</taxon>
        <taxon>Mytilus</taxon>
    </lineage>
</organism>
<dbReference type="Gene3D" id="3.30.40.10">
    <property type="entry name" value="Zinc/RING finger domain, C3HC4 (zinc finger)"/>
    <property type="match status" value="1"/>
</dbReference>
<reference evidence="9" key="1">
    <citation type="submission" date="2018-11" db="EMBL/GenBank/DDBJ databases">
        <authorList>
            <person name="Alioto T."/>
            <person name="Alioto T."/>
        </authorList>
    </citation>
    <scope>NUCLEOTIDE SEQUENCE</scope>
</reference>
<evidence type="ECO:0000313" key="10">
    <source>
        <dbReference type="Proteomes" id="UP000596742"/>
    </source>
</evidence>
<dbReference type="GO" id="GO:0006915">
    <property type="term" value="P:apoptotic process"/>
    <property type="evidence" value="ECO:0007669"/>
    <property type="project" value="UniProtKB-KW"/>
</dbReference>
<keyword evidence="4 6" id="KW-0863">Zinc-finger</keyword>
<evidence type="ECO:0000313" key="9">
    <source>
        <dbReference type="EMBL" id="VDI33820.1"/>
    </source>
</evidence>
<keyword evidence="3" id="KW-0479">Metal-binding</keyword>
<dbReference type="CDD" id="cd16510">
    <property type="entry name" value="RING-HC_IAPs"/>
    <property type="match status" value="1"/>
</dbReference>
<dbReference type="SMART" id="SM00238">
    <property type="entry name" value="BIR"/>
    <property type="match status" value="2"/>
</dbReference>
<dbReference type="OrthoDB" id="774873at2759"/>
<dbReference type="InterPro" id="IPR050784">
    <property type="entry name" value="IAP"/>
</dbReference>
<evidence type="ECO:0000256" key="2">
    <source>
        <dbReference type="ARBA" id="ARBA00022703"/>
    </source>
</evidence>
<dbReference type="GO" id="GO:0051726">
    <property type="term" value="P:regulation of cell cycle"/>
    <property type="evidence" value="ECO:0007669"/>
    <property type="project" value="TreeGrafter"/>
</dbReference>
<dbReference type="SUPFAM" id="SSF57924">
    <property type="entry name" value="Inhibitor of apoptosis (IAP) repeat"/>
    <property type="match status" value="2"/>
</dbReference>
<feature type="region of interest" description="Disordered" evidence="7">
    <location>
        <begin position="108"/>
        <end position="155"/>
    </location>
</feature>
<feature type="region of interest" description="Disordered" evidence="7">
    <location>
        <begin position="172"/>
        <end position="195"/>
    </location>
</feature>
<dbReference type="Pfam" id="PF00653">
    <property type="entry name" value="BIR"/>
    <property type="match status" value="2"/>
</dbReference>
<evidence type="ECO:0000256" key="7">
    <source>
        <dbReference type="SAM" id="MobiDB-lite"/>
    </source>
</evidence>
<feature type="compositionally biased region" description="Low complexity" evidence="7">
    <location>
        <begin position="182"/>
        <end position="193"/>
    </location>
</feature>
<dbReference type="PANTHER" id="PTHR10044">
    <property type="entry name" value="INHIBITOR OF APOPTOSIS"/>
    <property type="match status" value="1"/>
</dbReference>
<feature type="domain" description="RING-type" evidence="8">
    <location>
        <begin position="453"/>
        <end position="486"/>
    </location>
</feature>
<proteinExistence type="inferred from homology"/>
<dbReference type="Pfam" id="PF13920">
    <property type="entry name" value="zf-C3HC4_3"/>
    <property type="match status" value="1"/>
</dbReference>
<dbReference type="GO" id="GO:0008270">
    <property type="term" value="F:zinc ion binding"/>
    <property type="evidence" value="ECO:0007669"/>
    <property type="project" value="UniProtKB-KW"/>
</dbReference>
<comment type="similarity">
    <text evidence="1">Belongs to the IAP family.</text>
</comment>
<keyword evidence="5" id="KW-0862">Zinc</keyword>
<feature type="compositionally biased region" description="Basic and acidic residues" evidence="7">
    <location>
        <begin position="126"/>
        <end position="147"/>
    </location>
</feature>
<feature type="compositionally biased region" description="Polar residues" evidence="7">
    <location>
        <begin position="398"/>
        <end position="412"/>
    </location>
</feature>
<evidence type="ECO:0000256" key="5">
    <source>
        <dbReference type="ARBA" id="ARBA00022833"/>
    </source>
</evidence>
<keyword evidence="2" id="KW-0053">Apoptosis</keyword>
<dbReference type="InterPro" id="IPR001841">
    <property type="entry name" value="Znf_RING"/>
</dbReference>
<evidence type="ECO:0000256" key="1">
    <source>
        <dbReference type="ARBA" id="ARBA00006672"/>
    </source>
</evidence>
<keyword evidence="10" id="KW-1185">Reference proteome</keyword>
<feature type="region of interest" description="Disordered" evidence="7">
    <location>
        <begin position="398"/>
        <end position="420"/>
    </location>
</feature>
<dbReference type="PANTHER" id="PTHR10044:SF139">
    <property type="entry name" value="DEATH-ASSOCIATED INHIBITOR OF APOPTOSIS 2"/>
    <property type="match status" value="1"/>
</dbReference>
<dbReference type="SMART" id="SM00184">
    <property type="entry name" value="RING"/>
    <property type="match status" value="1"/>
</dbReference>
<dbReference type="InterPro" id="IPR001370">
    <property type="entry name" value="BIR_rpt"/>
</dbReference>
<evidence type="ECO:0000259" key="8">
    <source>
        <dbReference type="PROSITE" id="PS50089"/>
    </source>
</evidence>
<dbReference type="GO" id="GO:0005634">
    <property type="term" value="C:nucleus"/>
    <property type="evidence" value="ECO:0007669"/>
    <property type="project" value="TreeGrafter"/>
</dbReference>
<dbReference type="PROSITE" id="PS50089">
    <property type="entry name" value="ZF_RING_2"/>
    <property type="match status" value="1"/>
</dbReference>
<accession>A0A8B6EGZ5</accession>
<dbReference type="PROSITE" id="PS50143">
    <property type="entry name" value="BIR_REPEAT_2"/>
    <property type="match status" value="2"/>
</dbReference>
<evidence type="ECO:0000256" key="4">
    <source>
        <dbReference type="ARBA" id="ARBA00022771"/>
    </source>
</evidence>
<dbReference type="Gene3D" id="1.10.1170.10">
    <property type="entry name" value="Inhibitor Of Apoptosis Protein (2mihbC-IAP-1), Chain A"/>
    <property type="match status" value="2"/>
</dbReference>